<dbReference type="AlphaFoldDB" id="A0A7W6MQG5"/>
<feature type="transmembrane region" description="Helical" evidence="2">
    <location>
        <begin position="21"/>
        <end position="40"/>
    </location>
</feature>
<keyword evidence="4" id="KW-1185">Reference proteome</keyword>
<protein>
    <submittedName>
        <fullName evidence="3">Uncharacterized protein</fullName>
    </submittedName>
</protein>
<evidence type="ECO:0000256" key="2">
    <source>
        <dbReference type="SAM" id="Phobius"/>
    </source>
</evidence>
<organism evidence="3 4">
    <name type="scientific">Aurantimonas endophytica</name>
    <dbReference type="NCBI Taxonomy" id="1522175"/>
    <lineage>
        <taxon>Bacteria</taxon>
        <taxon>Pseudomonadati</taxon>
        <taxon>Pseudomonadota</taxon>
        <taxon>Alphaproteobacteria</taxon>
        <taxon>Hyphomicrobiales</taxon>
        <taxon>Aurantimonadaceae</taxon>
        <taxon>Aurantimonas</taxon>
    </lineage>
</organism>
<reference evidence="3 4" key="1">
    <citation type="submission" date="2020-08" db="EMBL/GenBank/DDBJ databases">
        <title>Genomic Encyclopedia of Type Strains, Phase IV (KMG-IV): sequencing the most valuable type-strain genomes for metagenomic binning, comparative biology and taxonomic classification.</title>
        <authorList>
            <person name="Goeker M."/>
        </authorList>
    </citation>
    <scope>NUCLEOTIDE SEQUENCE [LARGE SCALE GENOMIC DNA]</scope>
    <source>
        <strain evidence="3 4">DSM 103570</strain>
    </source>
</reference>
<dbReference type="Proteomes" id="UP000588647">
    <property type="component" value="Unassembled WGS sequence"/>
</dbReference>
<accession>A0A7W6MQG5</accession>
<evidence type="ECO:0000313" key="3">
    <source>
        <dbReference type="EMBL" id="MBB4003919.1"/>
    </source>
</evidence>
<evidence type="ECO:0000313" key="4">
    <source>
        <dbReference type="Proteomes" id="UP000588647"/>
    </source>
</evidence>
<name>A0A7W6MQG5_9HYPH</name>
<comment type="caution">
    <text evidence="3">The sequence shown here is derived from an EMBL/GenBank/DDBJ whole genome shotgun (WGS) entry which is preliminary data.</text>
</comment>
<dbReference type="RefSeq" id="WP_183209402.1">
    <property type="nucleotide sequence ID" value="NZ_JAAAMM010000004.1"/>
</dbReference>
<feature type="region of interest" description="Disordered" evidence="1">
    <location>
        <begin position="48"/>
        <end position="75"/>
    </location>
</feature>
<evidence type="ECO:0000256" key="1">
    <source>
        <dbReference type="SAM" id="MobiDB-lite"/>
    </source>
</evidence>
<sequence>MSNYRDPKVTTTENKSSMGKMIGIALAVILGLIVLAWALGTFDEEPETVPVVTEEPATTTGTPPATTGTTTVPAN</sequence>
<proteinExistence type="predicted"/>
<keyword evidence="2" id="KW-0472">Membrane</keyword>
<keyword evidence="2" id="KW-1133">Transmembrane helix</keyword>
<keyword evidence="2" id="KW-0812">Transmembrane</keyword>
<gene>
    <name evidence="3" type="ORF">GGR03_003007</name>
</gene>
<dbReference type="EMBL" id="JACIEM010000004">
    <property type="protein sequence ID" value="MBB4003919.1"/>
    <property type="molecule type" value="Genomic_DNA"/>
</dbReference>